<dbReference type="SMART" id="SM00220">
    <property type="entry name" value="S_TKc"/>
    <property type="match status" value="1"/>
</dbReference>
<dbReference type="InterPro" id="IPR051681">
    <property type="entry name" value="Ser/Thr_Kinases-Pseudokinases"/>
</dbReference>
<protein>
    <submittedName>
        <fullName evidence="2">TKL/TKL-ccin protein kinase</fullName>
    </submittedName>
</protein>
<dbReference type="EMBL" id="JARIHO010000065">
    <property type="protein sequence ID" value="KAJ7314805.1"/>
    <property type="molecule type" value="Genomic_DNA"/>
</dbReference>
<dbReference type="Pfam" id="PF00069">
    <property type="entry name" value="Pkinase"/>
    <property type="match status" value="1"/>
</dbReference>
<evidence type="ECO:0000259" key="1">
    <source>
        <dbReference type="PROSITE" id="PS50011"/>
    </source>
</evidence>
<dbReference type="InterPro" id="IPR011009">
    <property type="entry name" value="Kinase-like_dom_sf"/>
</dbReference>
<gene>
    <name evidence="2" type="ORF">DFH08DRAFT_427254</name>
</gene>
<dbReference type="AlphaFoldDB" id="A0AAD7EDG1"/>
<dbReference type="SUPFAM" id="SSF56112">
    <property type="entry name" value="Protein kinase-like (PK-like)"/>
    <property type="match status" value="1"/>
</dbReference>
<sequence length="303" mass="34438">MFDQQGCFHDMPHPNYRELAGCVTLECFFPFASGGNANIYRGRLQLSDIHSICVAIKMIRLPEDEDAEHVERRLRREVTIWQGLKHKNVLPFFGLSEDVAPRPVLISLLCEFGHIATYLKTHPWANRAELVYGVTSGLRYLHGNDIVHGDLKVQNVLVDPNGVPCICDFGFSKIITRAGFTTFSIGTIPYLAPELFVVLNAETTDFTPPRTTKCSDVYSLALLILETLTSERLKARPREAFLKREDLDGIRPRREDYESHKVASKMWDLLDRCWAFDPQCRPTAAQILASLPLVEFRCEDAKL</sequence>
<dbReference type="Proteomes" id="UP001218218">
    <property type="component" value="Unassembled WGS sequence"/>
</dbReference>
<dbReference type="InterPro" id="IPR008271">
    <property type="entry name" value="Ser/Thr_kinase_AS"/>
</dbReference>
<dbReference type="PIRSF" id="PIRSF000654">
    <property type="entry name" value="Integrin-linked_kinase"/>
    <property type="match status" value="1"/>
</dbReference>
<keyword evidence="2" id="KW-0808">Transferase</keyword>
<keyword evidence="3" id="KW-1185">Reference proteome</keyword>
<dbReference type="PROSITE" id="PS50011">
    <property type="entry name" value="PROTEIN_KINASE_DOM"/>
    <property type="match status" value="1"/>
</dbReference>
<evidence type="ECO:0000313" key="3">
    <source>
        <dbReference type="Proteomes" id="UP001218218"/>
    </source>
</evidence>
<dbReference type="PROSITE" id="PS00108">
    <property type="entry name" value="PROTEIN_KINASE_ST"/>
    <property type="match status" value="1"/>
</dbReference>
<keyword evidence="2" id="KW-0418">Kinase</keyword>
<feature type="domain" description="Protein kinase" evidence="1">
    <location>
        <begin position="25"/>
        <end position="294"/>
    </location>
</feature>
<name>A0AAD7EDG1_9AGAR</name>
<accession>A0AAD7EDG1</accession>
<proteinExistence type="predicted"/>
<reference evidence="2" key="1">
    <citation type="submission" date="2023-03" db="EMBL/GenBank/DDBJ databases">
        <title>Massive genome expansion in bonnet fungi (Mycena s.s.) driven by repeated elements and novel gene families across ecological guilds.</title>
        <authorList>
            <consortium name="Lawrence Berkeley National Laboratory"/>
            <person name="Harder C.B."/>
            <person name="Miyauchi S."/>
            <person name="Viragh M."/>
            <person name="Kuo A."/>
            <person name="Thoen E."/>
            <person name="Andreopoulos B."/>
            <person name="Lu D."/>
            <person name="Skrede I."/>
            <person name="Drula E."/>
            <person name="Henrissat B."/>
            <person name="Morin E."/>
            <person name="Kohler A."/>
            <person name="Barry K."/>
            <person name="LaButti K."/>
            <person name="Morin E."/>
            <person name="Salamov A."/>
            <person name="Lipzen A."/>
            <person name="Mereny Z."/>
            <person name="Hegedus B."/>
            <person name="Baldrian P."/>
            <person name="Stursova M."/>
            <person name="Weitz H."/>
            <person name="Taylor A."/>
            <person name="Grigoriev I.V."/>
            <person name="Nagy L.G."/>
            <person name="Martin F."/>
            <person name="Kauserud H."/>
        </authorList>
    </citation>
    <scope>NUCLEOTIDE SEQUENCE</scope>
    <source>
        <strain evidence="2">CBHHK002</strain>
    </source>
</reference>
<dbReference type="GO" id="GO:0005524">
    <property type="term" value="F:ATP binding"/>
    <property type="evidence" value="ECO:0007669"/>
    <property type="project" value="InterPro"/>
</dbReference>
<dbReference type="PANTHER" id="PTHR44329">
    <property type="entry name" value="SERINE/THREONINE-PROTEIN KINASE TNNI3K-RELATED"/>
    <property type="match status" value="1"/>
</dbReference>
<dbReference type="Gene3D" id="1.10.510.10">
    <property type="entry name" value="Transferase(Phosphotransferase) domain 1"/>
    <property type="match status" value="1"/>
</dbReference>
<dbReference type="GO" id="GO:0004674">
    <property type="term" value="F:protein serine/threonine kinase activity"/>
    <property type="evidence" value="ECO:0007669"/>
    <property type="project" value="TreeGrafter"/>
</dbReference>
<evidence type="ECO:0000313" key="2">
    <source>
        <dbReference type="EMBL" id="KAJ7314805.1"/>
    </source>
</evidence>
<dbReference type="CDD" id="cd14014">
    <property type="entry name" value="STKc_PknB_like"/>
    <property type="match status" value="1"/>
</dbReference>
<organism evidence="2 3">
    <name type="scientific">Mycena albidolilacea</name>
    <dbReference type="NCBI Taxonomy" id="1033008"/>
    <lineage>
        <taxon>Eukaryota</taxon>
        <taxon>Fungi</taxon>
        <taxon>Dikarya</taxon>
        <taxon>Basidiomycota</taxon>
        <taxon>Agaricomycotina</taxon>
        <taxon>Agaricomycetes</taxon>
        <taxon>Agaricomycetidae</taxon>
        <taxon>Agaricales</taxon>
        <taxon>Marasmiineae</taxon>
        <taxon>Mycenaceae</taxon>
        <taxon>Mycena</taxon>
    </lineage>
</organism>
<dbReference type="InterPro" id="IPR000719">
    <property type="entry name" value="Prot_kinase_dom"/>
</dbReference>
<comment type="caution">
    <text evidence="2">The sequence shown here is derived from an EMBL/GenBank/DDBJ whole genome shotgun (WGS) entry which is preliminary data.</text>
</comment>